<dbReference type="Gene3D" id="2.60.120.200">
    <property type="match status" value="1"/>
</dbReference>
<dbReference type="GO" id="GO:0009251">
    <property type="term" value="P:glucan catabolic process"/>
    <property type="evidence" value="ECO:0007669"/>
    <property type="project" value="TreeGrafter"/>
</dbReference>
<evidence type="ECO:0000259" key="8">
    <source>
        <dbReference type="PROSITE" id="PS51762"/>
    </source>
</evidence>
<dbReference type="CDD" id="cd02181">
    <property type="entry name" value="GH16_fungal_Lam16A_glucanase"/>
    <property type="match status" value="1"/>
</dbReference>
<keyword evidence="10" id="KW-1185">Reference proteome</keyword>
<protein>
    <recommendedName>
        <fullName evidence="3">endo-1,3(4)-beta-glucanase</fullName>
        <ecNumber evidence="3">3.2.1.6</ecNumber>
    </recommendedName>
</protein>
<dbReference type="PROSITE" id="PS51762">
    <property type="entry name" value="GH16_2"/>
    <property type="match status" value="1"/>
</dbReference>
<evidence type="ECO:0000256" key="6">
    <source>
        <dbReference type="SAM" id="MobiDB-lite"/>
    </source>
</evidence>
<dbReference type="AlphaFoldDB" id="A0A4U0TPA4"/>
<evidence type="ECO:0000313" key="10">
    <source>
        <dbReference type="Proteomes" id="UP000308549"/>
    </source>
</evidence>
<comment type="similarity">
    <text evidence="2">Belongs to the glycosyl hydrolase 16 family.</text>
</comment>
<dbReference type="OrthoDB" id="192832at2759"/>
<evidence type="ECO:0000256" key="1">
    <source>
        <dbReference type="ARBA" id="ARBA00000124"/>
    </source>
</evidence>
<evidence type="ECO:0000313" key="9">
    <source>
        <dbReference type="EMBL" id="TKA23787.1"/>
    </source>
</evidence>
<dbReference type="SUPFAM" id="SSF49899">
    <property type="entry name" value="Concanavalin A-like lectins/glucanases"/>
    <property type="match status" value="1"/>
</dbReference>
<dbReference type="PANTHER" id="PTHR10963:SF42">
    <property type="entry name" value="PUTATIVE (AFU_ORTHOLOGUE AFUA_5G02280)-RELATED"/>
    <property type="match status" value="1"/>
</dbReference>
<keyword evidence="7" id="KW-0472">Membrane</keyword>
<dbReference type="Pfam" id="PF26113">
    <property type="entry name" value="GH16_XgeA"/>
    <property type="match status" value="1"/>
</dbReference>
<dbReference type="InterPro" id="IPR000757">
    <property type="entry name" value="Beta-glucanase-like"/>
</dbReference>
<feature type="region of interest" description="Disordered" evidence="6">
    <location>
        <begin position="1"/>
        <end position="34"/>
    </location>
</feature>
<organism evidence="9 10">
    <name type="scientific">Salinomyces thailandicus</name>
    <dbReference type="NCBI Taxonomy" id="706561"/>
    <lineage>
        <taxon>Eukaryota</taxon>
        <taxon>Fungi</taxon>
        <taxon>Dikarya</taxon>
        <taxon>Ascomycota</taxon>
        <taxon>Pezizomycotina</taxon>
        <taxon>Dothideomycetes</taxon>
        <taxon>Dothideomycetidae</taxon>
        <taxon>Mycosphaerellales</taxon>
        <taxon>Teratosphaeriaceae</taxon>
        <taxon>Salinomyces</taxon>
    </lineage>
</organism>
<keyword evidence="7" id="KW-1133">Transmembrane helix</keyword>
<reference evidence="9 10" key="1">
    <citation type="submission" date="2017-03" db="EMBL/GenBank/DDBJ databases">
        <title>Genomes of endolithic fungi from Antarctica.</title>
        <authorList>
            <person name="Coleine C."/>
            <person name="Masonjones S."/>
            <person name="Stajich J.E."/>
        </authorList>
    </citation>
    <scope>NUCLEOTIDE SEQUENCE [LARGE SCALE GENOMIC DNA]</scope>
    <source>
        <strain evidence="9 10">CCFEE 6315</strain>
    </source>
</reference>
<feature type="transmembrane region" description="Helical" evidence="7">
    <location>
        <begin position="43"/>
        <end position="65"/>
    </location>
</feature>
<dbReference type="PANTHER" id="PTHR10963">
    <property type="entry name" value="GLYCOSYL HYDROLASE-RELATED"/>
    <property type="match status" value="1"/>
</dbReference>
<comment type="catalytic activity">
    <reaction evidence="1">
        <text>Endohydrolysis of (1-&gt;3)- or (1-&gt;4)-linkages in beta-D-glucans when the glucose residue whose reducing group is involved in the linkage to be hydrolyzed is itself substituted at C-3.</text>
        <dbReference type="EC" id="3.2.1.6"/>
    </reaction>
</comment>
<dbReference type="InterPro" id="IPR050546">
    <property type="entry name" value="Glycosyl_Hydrlase_16"/>
</dbReference>
<evidence type="ECO:0000256" key="2">
    <source>
        <dbReference type="ARBA" id="ARBA00006865"/>
    </source>
</evidence>
<proteinExistence type="inferred from homology"/>
<dbReference type="EMBL" id="NAJL01000051">
    <property type="protein sequence ID" value="TKA23787.1"/>
    <property type="molecule type" value="Genomic_DNA"/>
</dbReference>
<keyword evidence="7" id="KW-0812">Transmembrane</keyword>
<keyword evidence="5" id="KW-0326">Glycosidase</keyword>
<dbReference type="GO" id="GO:0052861">
    <property type="term" value="F:endo-1,3(4)-beta-glucanase activity"/>
    <property type="evidence" value="ECO:0007669"/>
    <property type="project" value="UniProtKB-EC"/>
</dbReference>
<dbReference type="InterPro" id="IPR013320">
    <property type="entry name" value="ConA-like_dom_sf"/>
</dbReference>
<gene>
    <name evidence="9" type="ORF">B0A50_07069</name>
</gene>
<feature type="domain" description="GH16" evidence="8">
    <location>
        <begin position="72"/>
        <end position="342"/>
    </location>
</feature>
<sequence length="377" mass="41547">MDRFQNKSGFAIESDSYGPPPTYDRAQQTTGSKWAPKNWGKKTIIGVVIAVCVLIAVIIIAAVLGSRANAYPDYSALSYSLEDTYSGTDFFDNFEYFNTYDPSAGFVHYVPNTTAQQYNLTYAGQDSAVLRVDYDSGTDSSTGRFSVRVTSKKQYNNGLFVFDVIHSPYGCSTWPALWLSDPSNWPDNGEIDVMEAVNKATSGNQMTLHTTKGCKMDVKRKETGSVLEKNCWNGADDNSGCGVQGPKDTYGETFNNNGGGIYAMEWRDEGIRVWFFNRDSIPSDIPTDVTNKTAPDPSTWGEALADFPNTDCDISSHFRNQSIIANIDLCGSWAGTKSIYSGEDECPGTCTDFVANNTAAFEKAYWEFASFRVYTAS</sequence>
<accession>A0A4U0TPA4</accession>
<dbReference type="FunFam" id="2.60.120.200:FF:000114">
    <property type="entry name" value="Probable endo-1,3(4)-beta-glucanase NFIA_089530"/>
    <property type="match status" value="1"/>
</dbReference>
<dbReference type="EC" id="3.2.1.6" evidence="3"/>
<evidence type="ECO:0000256" key="4">
    <source>
        <dbReference type="ARBA" id="ARBA00022801"/>
    </source>
</evidence>
<evidence type="ECO:0000256" key="3">
    <source>
        <dbReference type="ARBA" id="ARBA00012599"/>
    </source>
</evidence>
<keyword evidence="4" id="KW-0378">Hydrolase</keyword>
<evidence type="ECO:0000256" key="7">
    <source>
        <dbReference type="SAM" id="Phobius"/>
    </source>
</evidence>
<name>A0A4U0TPA4_9PEZI</name>
<comment type="caution">
    <text evidence="9">The sequence shown here is derived from an EMBL/GenBank/DDBJ whole genome shotgun (WGS) entry which is preliminary data.</text>
</comment>
<evidence type="ECO:0000256" key="5">
    <source>
        <dbReference type="ARBA" id="ARBA00023295"/>
    </source>
</evidence>
<dbReference type="Proteomes" id="UP000308549">
    <property type="component" value="Unassembled WGS sequence"/>
</dbReference>